<evidence type="ECO:0000313" key="11">
    <source>
        <dbReference type="Proteomes" id="UP001225034"/>
    </source>
</evidence>
<keyword evidence="11" id="KW-1185">Reference proteome</keyword>
<organism evidence="10 11">
    <name type="scientific">Alkalicoccobacillus murimartini</name>
    <dbReference type="NCBI Taxonomy" id="171685"/>
    <lineage>
        <taxon>Bacteria</taxon>
        <taxon>Bacillati</taxon>
        <taxon>Bacillota</taxon>
        <taxon>Bacilli</taxon>
        <taxon>Bacillales</taxon>
        <taxon>Bacillaceae</taxon>
        <taxon>Alkalicoccobacillus</taxon>
    </lineage>
</organism>
<gene>
    <name evidence="10" type="ORF">J2S05_000245</name>
</gene>
<evidence type="ECO:0000256" key="2">
    <source>
        <dbReference type="ARBA" id="ARBA00005940"/>
    </source>
</evidence>
<comment type="catalytic activity">
    <reaction evidence="1 6">
        <text>Hydrolysis of terminal non-reducing beta-D-galactose residues in beta-D-galactosides.</text>
        <dbReference type="EC" id="3.2.1.23"/>
    </reaction>
</comment>
<dbReference type="PANTHER" id="PTHR36447">
    <property type="entry name" value="BETA-GALACTOSIDASE GANA"/>
    <property type="match status" value="1"/>
</dbReference>
<keyword evidence="5 6" id="KW-0326">Glycosidase</keyword>
<proteinExistence type="inferred from homology"/>
<dbReference type="SUPFAM" id="SSF52317">
    <property type="entry name" value="Class I glutamine amidotransferase-like"/>
    <property type="match status" value="1"/>
</dbReference>
<dbReference type="InterPro" id="IPR029062">
    <property type="entry name" value="Class_I_gatase-like"/>
</dbReference>
<reference evidence="10 11" key="1">
    <citation type="submission" date="2023-07" db="EMBL/GenBank/DDBJ databases">
        <title>Genomic Encyclopedia of Type Strains, Phase IV (KMG-IV): sequencing the most valuable type-strain genomes for metagenomic binning, comparative biology and taxonomic classification.</title>
        <authorList>
            <person name="Goeker M."/>
        </authorList>
    </citation>
    <scope>NUCLEOTIDE SEQUENCE [LARGE SCALE GENOMIC DNA]</scope>
    <source>
        <strain evidence="10 11">DSM 19154</strain>
    </source>
</reference>
<dbReference type="InterPro" id="IPR013739">
    <property type="entry name" value="Beta_galactosidase_C"/>
</dbReference>
<feature type="domain" description="Glycoside hydrolase family 42 N-terminal" evidence="7">
    <location>
        <begin position="9"/>
        <end position="380"/>
    </location>
</feature>
<name>A0ABT9YD60_9BACI</name>
<evidence type="ECO:0000259" key="8">
    <source>
        <dbReference type="Pfam" id="PF08532"/>
    </source>
</evidence>
<dbReference type="Pfam" id="PF02449">
    <property type="entry name" value="Glyco_hydro_42"/>
    <property type="match status" value="1"/>
</dbReference>
<dbReference type="SUPFAM" id="SSF51445">
    <property type="entry name" value="(Trans)glycosidases"/>
    <property type="match status" value="1"/>
</dbReference>
<dbReference type="PANTHER" id="PTHR36447:SF1">
    <property type="entry name" value="BETA-GALACTOSIDASE GANA"/>
    <property type="match status" value="1"/>
</dbReference>
<evidence type="ECO:0000256" key="6">
    <source>
        <dbReference type="PIRNR" id="PIRNR001084"/>
    </source>
</evidence>
<dbReference type="Pfam" id="PF08532">
    <property type="entry name" value="Glyco_hydro_42M"/>
    <property type="match status" value="1"/>
</dbReference>
<dbReference type="InterPro" id="IPR013780">
    <property type="entry name" value="Glyco_hydro_b"/>
</dbReference>
<protein>
    <recommendedName>
        <fullName evidence="3 6">Beta-galactosidase</fullName>
        <shortName evidence="6">Beta-gal</shortName>
        <ecNumber evidence="3 6">3.2.1.23</ecNumber>
    </recommendedName>
</protein>
<sequence>MEKILFGGDYNPEQWPKEIWEEDQQLFEEAKIDTVSIGIFAWALIQKDEETYDFSKMDEMMEYLYHTNKKIILATGTAAHPAWMANRYPDVTRVDFEGRKRKFGQRHNSSPNSPTYKKYSALMARKMAERYKDYDNIIAWHINNEYGGACYSDESAIAFRRWLKEKYQSLEKLNEAWNTTFWSHTFYDWDEIVPPNNLSEHLGSENVTAFQGITLDYMRFNSDSMLDNFIQEKKEIKRYTPNIPVTTNFMGMYRPLDYFKWAPHLDFISWDNYPPDLQSQARMALTHDLMRGLKKGKPFWLMEQTPSTTACRGFNPIKRPGLNRLWSYQALAHGSDSVLYFQMRKSKGACEKYHGAILNQSARNDTRVFRECKQIGEELVTLGDAFVQAETKSKVAFVFDWDSWWSVEISDGPSRHVGYQKTMIKYYKAMYELNVDIDVIGVDDDLTGYEVVIAPLLHMIKDNYDEKIKAFVDQGGTFITTYLSGIVDEHDNSVLTDYPGPLKELLGIWVEETDSLDPKDFNQIHLKNQAEGYQSSYTCNLIFDIIHAESAEVFAEYGSDFYKNTPVVTRNTYGKGNAWYLASEPEFQFLKDLFNDVCANHSIQSALNAPSDVEVVSRHKEGFTYTFVLNHNASTTQVELPFTCEDLLKNRQYSEKTSLTIDAHDAVILRYRGDL</sequence>
<comment type="caution">
    <text evidence="10">The sequence shown here is derived from an EMBL/GenBank/DDBJ whole genome shotgun (WGS) entry which is preliminary data.</text>
</comment>
<dbReference type="PIRSF" id="PIRSF001084">
    <property type="entry name" value="B-galactosidase"/>
    <property type="match status" value="1"/>
</dbReference>
<dbReference type="Gene3D" id="2.60.40.1180">
    <property type="entry name" value="Golgi alpha-mannosidase II"/>
    <property type="match status" value="1"/>
</dbReference>
<feature type="domain" description="Beta-galactosidase trimerisation" evidence="8">
    <location>
        <begin position="394"/>
        <end position="603"/>
    </location>
</feature>
<dbReference type="Gene3D" id="3.20.20.80">
    <property type="entry name" value="Glycosidases"/>
    <property type="match status" value="1"/>
</dbReference>
<dbReference type="InterPro" id="IPR017853">
    <property type="entry name" value="GH"/>
</dbReference>
<dbReference type="Pfam" id="PF08533">
    <property type="entry name" value="Glyco_hydro_42C"/>
    <property type="match status" value="1"/>
</dbReference>
<keyword evidence="4 6" id="KW-0378">Hydrolase</keyword>
<feature type="domain" description="Beta-galactosidase C-terminal" evidence="9">
    <location>
        <begin position="612"/>
        <end position="670"/>
    </location>
</feature>
<dbReference type="InterPro" id="IPR003476">
    <property type="entry name" value="Glyco_hydro_42"/>
</dbReference>
<dbReference type="CDD" id="cd03143">
    <property type="entry name" value="A4_beta-galactosidase_middle_domain"/>
    <property type="match status" value="1"/>
</dbReference>
<evidence type="ECO:0000259" key="9">
    <source>
        <dbReference type="Pfam" id="PF08533"/>
    </source>
</evidence>
<dbReference type="Gene3D" id="3.40.50.880">
    <property type="match status" value="1"/>
</dbReference>
<dbReference type="GO" id="GO:0004565">
    <property type="term" value="F:beta-galactosidase activity"/>
    <property type="evidence" value="ECO:0007669"/>
    <property type="project" value="UniProtKB-EC"/>
</dbReference>
<dbReference type="EMBL" id="JAUSUA010000001">
    <property type="protein sequence ID" value="MDQ0205471.1"/>
    <property type="molecule type" value="Genomic_DNA"/>
</dbReference>
<evidence type="ECO:0000256" key="4">
    <source>
        <dbReference type="ARBA" id="ARBA00022801"/>
    </source>
</evidence>
<dbReference type="Proteomes" id="UP001225034">
    <property type="component" value="Unassembled WGS sequence"/>
</dbReference>
<dbReference type="EC" id="3.2.1.23" evidence="3 6"/>
<comment type="similarity">
    <text evidence="2 6">Belongs to the glycosyl hydrolase 42 family.</text>
</comment>
<evidence type="ECO:0000256" key="5">
    <source>
        <dbReference type="ARBA" id="ARBA00023295"/>
    </source>
</evidence>
<evidence type="ECO:0000256" key="3">
    <source>
        <dbReference type="ARBA" id="ARBA00012756"/>
    </source>
</evidence>
<evidence type="ECO:0000256" key="1">
    <source>
        <dbReference type="ARBA" id="ARBA00001412"/>
    </source>
</evidence>
<dbReference type="InterPro" id="IPR013738">
    <property type="entry name" value="Beta_galactosidase_Trimer"/>
</dbReference>
<dbReference type="RefSeq" id="WP_306979178.1">
    <property type="nucleotide sequence ID" value="NZ_JAUSUA010000001.1"/>
</dbReference>
<evidence type="ECO:0000313" key="10">
    <source>
        <dbReference type="EMBL" id="MDQ0205471.1"/>
    </source>
</evidence>
<dbReference type="InterPro" id="IPR013529">
    <property type="entry name" value="Glyco_hydro_42_N"/>
</dbReference>
<evidence type="ECO:0000259" key="7">
    <source>
        <dbReference type="Pfam" id="PF02449"/>
    </source>
</evidence>
<accession>A0ABT9YD60</accession>